<keyword evidence="5 7" id="KW-0697">Rotamase</keyword>
<evidence type="ECO:0000256" key="6">
    <source>
        <dbReference type="ARBA" id="ARBA00023235"/>
    </source>
</evidence>
<dbReference type="Gene3D" id="3.10.50.40">
    <property type="match status" value="1"/>
</dbReference>
<evidence type="ECO:0000256" key="8">
    <source>
        <dbReference type="PROSITE-ProRule" id="PRU00277"/>
    </source>
</evidence>
<comment type="subunit">
    <text evidence="4">Binds to histones H3 and H4.</text>
</comment>
<dbReference type="InterPro" id="IPR046357">
    <property type="entry name" value="PPIase_dom_sf"/>
</dbReference>
<dbReference type="GO" id="GO:0003755">
    <property type="term" value="F:peptidyl-prolyl cis-trans isomerase activity"/>
    <property type="evidence" value="ECO:0007669"/>
    <property type="project" value="UniProtKB-KW"/>
</dbReference>
<evidence type="ECO:0000256" key="2">
    <source>
        <dbReference type="ARBA" id="ARBA00002221"/>
    </source>
</evidence>
<evidence type="ECO:0000256" key="1">
    <source>
        <dbReference type="ARBA" id="ARBA00000971"/>
    </source>
</evidence>
<dbReference type="AlphaFoldDB" id="A0A2T2N7K4"/>
<dbReference type="EMBL" id="KZ678144">
    <property type="protein sequence ID" value="PSN61360.1"/>
    <property type="molecule type" value="Genomic_DNA"/>
</dbReference>
<dbReference type="PIRSF" id="PIRSF001473">
    <property type="entry name" value="FK506-bp_FPR3"/>
    <property type="match status" value="1"/>
</dbReference>
<evidence type="ECO:0000313" key="12">
    <source>
        <dbReference type="Proteomes" id="UP000240883"/>
    </source>
</evidence>
<name>A0A2T2N7K4_CORCC</name>
<feature type="compositionally biased region" description="Acidic residues" evidence="9">
    <location>
        <begin position="124"/>
        <end position="137"/>
    </location>
</feature>
<feature type="compositionally biased region" description="Acidic residues" evidence="9">
    <location>
        <begin position="189"/>
        <end position="227"/>
    </location>
</feature>
<dbReference type="OrthoDB" id="77911at2759"/>
<keyword evidence="12" id="KW-1185">Reference proteome</keyword>
<comment type="function">
    <text evidence="2">PPIase that acts as a histone chaperone. Histone proline isomerase that increases the rate of cis-trans isomerization at prolines on the histone H3 N-terminal tail. Proline isomerization influences H3 methylation thereby regulating gene expression.</text>
</comment>
<dbReference type="InterPro" id="IPR001179">
    <property type="entry name" value="PPIase_FKBP_dom"/>
</dbReference>
<feature type="compositionally biased region" description="Basic and acidic residues" evidence="9">
    <location>
        <begin position="306"/>
        <end position="324"/>
    </location>
</feature>
<feature type="compositionally biased region" description="Basic and acidic residues" evidence="9">
    <location>
        <begin position="355"/>
        <end position="366"/>
    </location>
</feature>
<dbReference type="Pfam" id="PF17800">
    <property type="entry name" value="NPL"/>
    <property type="match status" value="1"/>
</dbReference>
<dbReference type="STRING" id="1448308.A0A2T2N7K4"/>
<dbReference type="Gene3D" id="2.60.120.340">
    <property type="entry name" value="Nucleoplasmin core domain"/>
    <property type="match status" value="1"/>
</dbReference>
<dbReference type="InterPro" id="IPR041232">
    <property type="entry name" value="NPL"/>
</dbReference>
<keyword evidence="6 7" id="KW-0413">Isomerase</keyword>
<evidence type="ECO:0000256" key="9">
    <source>
        <dbReference type="SAM" id="MobiDB-lite"/>
    </source>
</evidence>
<dbReference type="GO" id="GO:0000785">
    <property type="term" value="C:chromatin"/>
    <property type="evidence" value="ECO:0007669"/>
    <property type="project" value="TreeGrafter"/>
</dbReference>
<feature type="compositionally biased region" description="Acidic residues" evidence="9">
    <location>
        <begin position="33"/>
        <end position="46"/>
    </location>
</feature>
<accession>A0A2T2N7K4</accession>
<dbReference type="Pfam" id="PF00254">
    <property type="entry name" value="FKBP_C"/>
    <property type="match status" value="1"/>
</dbReference>
<feature type="compositionally biased region" description="Basic and acidic residues" evidence="9">
    <location>
        <begin position="85"/>
        <end position="97"/>
    </location>
</feature>
<protein>
    <recommendedName>
        <fullName evidence="7">FK506-binding protein</fullName>
        <ecNumber evidence="7">5.2.1.8</ecNumber>
    </recommendedName>
</protein>
<feature type="region of interest" description="Disordered" evidence="9">
    <location>
        <begin position="1"/>
        <end position="137"/>
    </location>
</feature>
<feature type="compositionally biased region" description="Acidic residues" evidence="9">
    <location>
        <begin position="58"/>
        <end position="70"/>
    </location>
</feature>
<dbReference type="EC" id="5.2.1.8" evidence="7"/>
<dbReference type="PANTHER" id="PTHR43811">
    <property type="entry name" value="FKBP-TYPE PEPTIDYL-PROLYL CIS-TRANS ISOMERASE FKPA"/>
    <property type="match status" value="1"/>
</dbReference>
<dbReference type="InterPro" id="IPR023566">
    <property type="entry name" value="PPIase_Fpr3/Fpr4-like"/>
</dbReference>
<reference evidence="11 12" key="1">
    <citation type="journal article" date="2018" name="Front. Microbiol.">
        <title>Genome-Wide Analysis of Corynespora cassiicola Leaf Fall Disease Putative Effectors.</title>
        <authorList>
            <person name="Lopez D."/>
            <person name="Ribeiro S."/>
            <person name="Label P."/>
            <person name="Fumanal B."/>
            <person name="Venisse J.S."/>
            <person name="Kohler A."/>
            <person name="de Oliveira R.R."/>
            <person name="Labutti K."/>
            <person name="Lipzen A."/>
            <person name="Lail K."/>
            <person name="Bauer D."/>
            <person name="Ohm R.A."/>
            <person name="Barry K.W."/>
            <person name="Spatafora J."/>
            <person name="Grigoriev I.V."/>
            <person name="Martin F.M."/>
            <person name="Pujade-Renaud V."/>
        </authorList>
    </citation>
    <scope>NUCLEOTIDE SEQUENCE [LARGE SCALE GENOMIC DNA]</scope>
    <source>
        <strain evidence="11 12">Philippines</strain>
    </source>
</reference>
<dbReference type="PANTHER" id="PTHR43811:SF19">
    <property type="entry name" value="39 KDA FK506-BINDING NUCLEAR PROTEIN"/>
    <property type="match status" value="1"/>
</dbReference>
<dbReference type="GO" id="GO:0005730">
    <property type="term" value="C:nucleolus"/>
    <property type="evidence" value="ECO:0007669"/>
    <property type="project" value="TreeGrafter"/>
</dbReference>
<evidence type="ECO:0000256" key="4">
    <source>
        <dbReference type="ARBA" id="ARBA00011865"/>
    </source>
</evidence>
<dbReference type="FunFam" id="3.10.50.40:FF:000006">
    <property type="entry name" value="Peptidyl-prolyl cis-trans isomerase"/>
    <property type="match status" value="1"/>
</dbReference>
<evidence type="ECO:0000313" key="11">
    <source>
        <dbReference type="EMBL" id="PSN61360.1"/>
    </source>
</evidence>
<organism evidence="11 12">
    <name type="scientific">Corynespora cassiicola Philippines</name>
    <dbReference type="NCBI Taxonomy" id="1448308"/>
    <lineage>
        <taxon>Eukaryota</taxon>
        <taxon>Fungi</taxon>
        <taxon>Dikarya</taxon>
        <taxon>Ascomycota</taxon>
        <taxon>Pezizomycotina</taxon>
        <taxon>Dothideomycetes</taxon>
        <taxon>Pleosporomycetidae</taxon>
        <taxon>Pleosporales</taxon>
        <taxon>Corynesporascaceae</taxon>
        <taxon>Corynespora</taxon>
    </lineage>
</organism>
<dbReference type="PROSITE" id="PS50059">
    <property type="entry name" value="FKBP_PPIASE"/>
    <property type="match status" value="1"/>
</dbReference>
<comment type="similarity">
    <text evidence="3">Belongs to the FKBP-type PPIase family. FKBP3/4 subfamily.</text>
</comment>
<dbReference type="Proteomes" id="UP000240883">
    <property type="component" value="Unassembled WGS sequence"/>
</dbReference>
<evidence type="ECO:0000259" key="10">
    <source>
        <dbReference type="PROSITE" id="PS50059"/>
    </source>
</evidence>
<sequence length="456" mass="49985">MAAIDPSAEPQPDEKYKTPRATLQLIRERIDASDSEDEDDEDYDDIEAIKARLAGVISDDEDMSDEDSDEEKNGGPSDPAKSKKAKQEALSKKLKEELEAEEMELDHLENGANGKAKGKGKALDDEDISSDEEGFDPEEVAEHLVICTLDPEKHYQQPLDITIGEHEEIYFASLGTHDIYLTGNYVVPDGEEDEDSDDYDSEDDEMDYGMSPDEDELDVSESEDDALDGLQDPRITEVDSEEDAPQLVEAGKKGKNKRPAESEEDATLDDLISKSKPANGEEKLNKKQAKKLKKNDGQAVAAAQEAAKKDKLEKAETPGSDKKKVQFAKNLEQGPTGSPKVEEKKGPRVVQGVTVEDKKEGKGRVAKKGDRIEMRYIGKLKSGKQFDANKKGKPFSFKLGVGEVIKGWDVGVAGMQAGSERRLTIPANLAYGKRGAPPDIPPNSDLVFDIKCISVS</sequence>
<comment type="catalytic activity">
    <reaction evidence="1 7 8">
        <text>[protein]-peptidylproline (omega=180) = [protein]-peptidylproline (omega=0)</text>
        <dbReference type="Rhea" id="RHEA:16237"/>
        <dbReference type="Rhea" id="RHEA-COMP:10747"/>
        <dbReference type="Rhea" id="RHEA-COMP:10748"/>
        <dbReference type="ChEBI" id="CHEBI:83833"/>
        <dbReference type="ChEBI" id="CHEBI:83834"/>
        <dbReference type="EC" id="5.2.1.8"/>
    </reaction>
</comment>
<feature type="region of interest" description="Disordered" evidence="9">
    <location>
        <begin position="185"/>
        <end position="366"/>
    </location>
</feature>
<gene>
    <name evidence="11" type="ORF">BS50DRAFT_578391</name>
</gene>
<evidence type="ECO:0000256" key="3">
    <source>
        <dbReference type="ARBA" id="ARBA00007838"/>
    </source>
</evidence>
<evidence type="ECO:0000256" key="5">
    <source>
        <dbReference type="ARBA" id="ARBA00023110"/>
    </source>
</evidence>
<feature type="domain" description="PPIase FKBP-type" evidence="10">
    <location>
        <begin position="369"/>
        <end position="456"/>
    </location>
</feature>
<proteinExistence type="inferred from homology"/>
<evidence type="ECO:0000256" key="7">
    <source>
        <dbReference type="PIRNR" id="PIRNR001473"/>
    </source>
</evidence>
<dbReference type="SUPFAM" id="SSF54534">
    <property type="entry name" value="FKBP-like"/>
    <property type="match status" value="1"/>
</dbReference>